<dbReference type="Gene3D" id="3.90.190.10">
    <property type="entry name" value="Protein tyrosine phosphatase superfamily"/>
    <property type="match status" value="2"/>
</dbReference>
<dbReference type="SMART" id="SM01301">
    <property type="entry name" value="PTPlike_phytase"/>
    <property type="match status" value="2"/>
</dbReference>
<dbReference type="PANTHER" id="PTHR23339">
    <property type="entry name" value="TYROSINE SPECIFIC PROTEIN PHOSPHATASE AND DUAL SPECIFICITY PROTEIN PHOSPHATASE"/>
    <property type="match status" value="1"/>
</dbReference>
<dbReference type="InterPro" id="IPR029021">
    <property type="entry name" value="Prot-tyrosine_phosphatase-like"/>
</dbReference>
<proteinExistence type="predicted"/>
<comment type="caution">
    <text evidence="1">The sequence shown here is derived from an EMBL/GenBank/DDBJ whole genome shotgun (WGS) entry which is preliminary data.</text>
</comment>
<dbReference type="OrthoDB" id="66369at2759"/>
<dbReference type="AlphaFoldDB" id="A0A4Q2DMY8"/>
<keyword evidence="2" id="KW-1185">Reference proteome</keyword>
<dbReference type="InterPro" id="IPR050561">
    <property type="entry name" value="PTP"/>
</dbReference>
<sequence length="475" mass="53100">MKNDILQEAARYGGVLLTHNEVASGSNGEGAILPTWTAVDVNNVKTSRDLWEHMKNEGWNVDYHHIPVPPDRNIEDNYFDAYLDVIRSTDPTQTSLVFSCGMGAVRTTFAMVAASLVRRKQLIARGMPDPYSIKTADEAVLPRAQALELQKYGRLFAADVCGLAEDSVRDMDPISFLRKASGSKLNVFVPVNDLSSLSKTGLEARALVPGTKNNVAISGDQILGDEYSDHVVKHRSGIILRESMLLKSDQWLRESHHVEHGVRGAINFRQIPDTSHPTSHRIIWITLREEPIVYIGAPYCLRRERFTLRNMKDYGGISASRLEVLEERLRDDVLAELESFGGRLLLHTETPDGAVVLDWGEVHPEDVMVLKDVMGSRRNFRDGVLQYNRVPITAEKPPEHADLQGLIEIVLRAGTNTPIVVNCQLGRGRSTFASIILVLIRQWLQANLAVTPAPTSRPSPLRSNVYGFRARWFRG</sequence>
<evidence type="ECO:0008006" key="3">
    <source>
        <dbReference type="Google" id="ProtNLM"/>
    </source>
</evidence>
<evidence type="ECO:0000313" key="2">
    <source>
        <dbReference type="Proteomes" id="UP000290288"/>
    </source>
</evidence>
<organism evidence="1 2">
    <name type="scientific">Candolleomyces aberdarensis</name>
    <dbReference type="NCBI Taxonomy" id="2316362"/>
    <lineage>
        <taxon>Eukaryota</taxon>
        <taxon>Fungi</taxon>
        <taxon>Dikarya</taxon>
        <taxon>Basidiomycota</taxon>
        <taxon>Agaricomycotina</taxon>
        <taxon>Agaricomycetes</taxon>
        <taxon>Agaricomycetidae</taxon>
        <taxon>Agaricales</taxon>
        <taxon>Agaricineae</taxon>
        <taxon>Psathyrellaceae</taxon>
        <taxon>Candolleomyces</taxon>
    </lineage>
</organism>
<evidence type="ECO:0000313" key="1">
    <source>
        <dbReference type="EMBL" id="RXW20324.1"/>
    </source>
</evidence>
<reference evidence="1 2" key="1">
    <citation type="submission" date="2019-01" db="EMBL/GenBank/DDBJ databases">
        <title>Draft genome sequence of Psathyrella aberdarensis IHI B618.</title>
        <authorList>
            <person name="Buettner E."/>
            <person name="Kellner H."/>
        </authorList>
    </citation>
    <scope>NUCLEOTIDE SEQUENCE [LARGE SCALE GENOMIC DNA]</scope>
    <source>
        <strain evidence="1 2">IHI B618</strain>
    </source>
</reference>
<dbReference type="SUPFAM" id="SSF52799">
    <property type="entry name" value="(Phosphotyrosine protein) phosphatases II"/>
    <property type="match status" value="2"/>
</dbReference>
<dbReference type="Proteomes" id="UP000290288">
    <property type="component" value="Unassembled WGS sequence"/>
</dbReference>
<accession>A0A4Q2DMY8</accession>
<name>A0A4Q2DMY8_9AGAR</name>
<dbReference type="EMBL" id="SDEE01000154">
    <property type="protein sequence ID" value="RXW20324.1"/>
    <property type="molecule type" value="Genomic_DNA"/>
</dbReference>
<protein>
    <recommendedName>
        <fullName evidence="3">Tyrosine specific protein phosphatases domain-containing protein</fullName>
    </recommendedName>
</protein>
<gene>
    <name evidence="1" type="ORF">EST38_g5530</name>
</gene>
<dbReference type="Pfam" id="PF14566">
    <property type="entry name" value="PTPlike_phytase"/>
    <property type="match status" value="2"/>
</dbReference>